<dbReference type="Gene3D" id="3.10.290.10">
    <property type="entry name" value="RNA-binding S4 domain"/>
    <property type="match status" value="1"/>
</dbReference>
<sequence length="107" mass="11914">MAEAEDRDWQRLDKWLWCARVAKTRADCARLIEAGRLRLNRQPVEKAHARLRPGDVITLALGGPNGVLKVWRILALAERRGPAPEARSLYEDLSAPPSAPPRDPAGD</sequence>
<evidence type="ECO:0000313" key="4">
    <source>
        <dbReference type="EMBL" id="ONG49996.1"/>
    </source>
</evidence>
<dbReference type="Proteomes" id="UP000188879">
    <property type="component" value="Unassembled WGS sequence"/>
</dbReference>
<reference evidence="4 5" key="1">
    <citation type="submission" date="2016-10" db="EMBL/GenBank/DDBJ databases">
        <title>Draft Genome sequence of Roseomonas sp. strain M3.</title>
        <authorList>
            <person name="Subhash Y."/>
            <person name="Lee S."/>
        </authorList>
    </citation>
    <scope>NUCLEOTIDE SEQUENCE [LARGE SCALE GENOMIC DNA]</scope>
    <source>
        <strain evidence="4 5">M3</strain>
    </source>
</reference>
<accession>A0A1V2GYL0</accession>
<proteinExistence type="predicted"/>
<comment type="caution">
    <text evidence="4">The sequence shown here is derived from an EMBL/GenBank/DDBJ whole genome shotgun (WGS) entry which is preliminary data.</text>
</comment>
<evidence type="ECO:0000313" key="5">
    <source>
        <dbReference type="Proteomes" id="UP000188879"/>
    </source>
</evidence>
<feature type="region of interest" description="Disordered" evidence="2">
    <location>
        <begin position="86"/>
        <end position="107"/>
    </location>
</feature>
<evidence type="ECO:0000256" key="1">
    <source>
        <dbReference type="PROSITE-ProRule" id="PRU00182"/>
    </source>
</evidence>
<name>A0A1V2GYL0_9PROT</name>
<feature type="domain" description="RNA-binding S4" evidence="3">
    <location>
        <begin position="10"/>
        <end position="72"/>
    </location>
</feature>
<dbReference type="SUPFAM" id="SSF55174">
    <property type="entry name" value="Alpha-L RNA-binding motif"/>
    <property type="match status" value="1"/>
</dbReference>
<dbReference type="AlphaFoldDB" id="A0A1V2GYL0"/>
<evidence type="ECO:0000256" key="2">
    <source>
        <dbReference type="SAM" id="MobiDB-lite"/>
    </source>
</evidence>
<keyword evidence="5" id="KW-1185">Reference proteome</keyword>
<dbReference type="Pfam" id="PF01479">
    <property type="entry name" value="S4"/>
    <property type="match status" value="1"/>
</dbReference>
<dbReference type="GO" id="GO:0003723">
    <property type="term" value="F:RNA binding"/>
    <property type="evidence" value="ECO:0007669"/>
    <property type="project" value="UniProtKB-KW"/>
</dbReference>
<gene>
    <name evidence="4" type="ORF">BKE38_19975</name>
</gene>
<dbReference type="PROSITE" id="PS50889">
    <property type="entry name" value="S4"/>
    <property type="match status" value="1"/>
</dbReference>
<feature type="compositionally biased region" description="Pro residues" evidence="2">
    <location>
        <begin position="97"/>
        <end position="107"/>
    </location>
</feature>
<dbReference type="RefSeq" id="WP_076959065.1">
    <property type="nucleotide sequence ID" value="NZ_MLCO01000213.1"/>
</dbReference>
<keyword evidence="1" id="KW-0694">RNA-binding</keyword>
<evidence type="ECO:0000259" key="3">
    <source>
        <dbReference type="SMART" id="SM00363"/>
    </source>
</evidence>
<dbReference type="InterPro" id="IPR036986">
    <property type="entry name" value="S4_RNA-bd_sf"/>
</dbReference>
<dbReference type="InterPro" id="IPR002942">
    <property type="entry name" value="S4_RNA-bd"/>
</dbReference>
<dbReference type="EMBL" id="MLCO01000213">
    <property type="protein sequence ID" value="ONG49996.1"/>
    <property type="molecule type" value="Genomic_DNA"/>
</dbReference>
<organism evidence="4 5">
    <name type="scientific">Teichococcus deserti</name>
    <dbReference type="NCBI Taxonomy" id="1817963"/>
    <lineage>
        <taxon>Bacteria</taxon>
        <taxon>Pseudomonadati</taxon>
        <taxon>Pseudomonadota</taxon>
        <taxon>Alphaproteobacteria</taxon>
        <taxon>Acetobacterales</taxon>
        <taxon>Roseomonadaceae</taxon>
        <taxon>Roseomonas</taxon>
    </lineage>
</organism>
<dbReference type="CDD" id="cd00165">
    <property type="entry name" value="S4"/>
    <property type="match status" value="1"/>
</dbReference>
<dbReference type="SMART" id="SM00363">
    <property type="entry name" value="S4"/>
    <property type="match status" value="1"/>
</dbReference>
<dbReference type="OrthoDB" id="9797176at2"/>
<protein>
    <submittedName>
        <fullName evidence="4">Heat-shock protein</fullName>
    </submittedName>
</protein>